<dbReference type="PANTHER" id="PTHR11487:SF0">
    <property type="entry name" value="S-ACYL FATTY ACID SYNTHASE THIOESTERASE, MEDIUM CHAIN"/>
    <property type="match status" value="1"/>
</dbReference>
<comment type="caution">
    <text evidence="3">The sequence shown here is derived from an EMBL/GenBank/DDBJ whole genome shotgun (WGS) entry which is preliminary data.</text>
</comment>
<reference evidence="3 4" key="1">
    <citation type="submission" date="2020-08" db="EMBL/GenBank/DDBJ databases">
        <title>Genomic Encyclopedia of Type Strains, Phase III (KMG-III): the genomes of soil and plant-associated and newly described type strains.</title>
        <authorList>
            <person name="Whitman W."/>
        </authorList>
    </citation>
    <scope>NUCLEOTIDE SEQUENCE [LARGE SCALE GENOMIC DNA]</scope>
    <source>
        <strain evidence="3 4">CECT 8960</strain>
    </source>
</reference>
<evidence type="ECO:0000259" key="2">
    <source>
        <dbReference type="Pfam" id="PF00975"/>
    </source>
</evidence>
<keyword evidence="3" id="KW-0378">Hydrolase</keyword>
<dbReference type="EC" id="3.1.2.21" evidence="3"/>
<dbReference type="SUPFAM" id="SSF53474">
    <property type="entry name" value="alpha/beta-Hydrolases"/>
    <property type="match status" value="1"/>
</dbReference>
<evidence type="ECO:0000313" key="4">
    <source>
        <dbReference type="Proteomes" id="UP000520767"/>
    </source>
</evidence>
<dbReference type="RefSeq" id="WP_184810278.1">
    <property type="nucleotide sequence ID" value="NZ_JACHJQ010000002.1"/>
</dbReference>
<dbReference type="AlphaFoldDB" id="A0A7W7Q3I7"/>
<organism evidence="3 4">
    <name type="scientific">Actinophytocola algeriensis</name>
    <dbReference type="NCBI Taxonomy" id="1768010"/>
    <lineage>
        <taxon>Bacteria</taxon>
        <taxon>Bacillati</taxon>
        <taxon>Actinomycetota</taxon>
        <taxon>Actinomycetes</taxon>
        <taxon>Pseudonocardiales</taxon>
        <taxon>Pseudonocardiaceae</taxon>
    </lineage>
</organism>
<dbReference type="InterPro" id="IPR001031">
    <property type="entry name" value="Thioesterase"/>
</dbReference>
<feature type="domain" description="Thioesterase" evidence="2">
    <location>
        <begin position="24"/>
        <end position="252"/>
    </location>
</feature>
<name>A0A7W7Q3I7_9PSEU</name>
<dbReference type="EMBL" id="JACHJQ010000002">
    <property type="protein sequence ID" value="MBB4906168.1"/>
    <property type="molecule type" value="Genomic_DNA"/>
</dbReference>
<dbReference type="Proteomes" id="UP000520767">
    <property type="component" value="Unassembled WGS sequence"/>
</dbReference>
<dbReference type="PANTHER" id="PTHR11487">
    <property type="entry name" value="THIOESTERASE"/>
    <property type="match status" value="1"/>
</dbReference>
<accession>A0A7W7Q3I7</accession>
<comment type="similarity">
    <text evidence="1">Belongs to the thioesterase family.</text>
</comment>
<dbReference type="GO" id="GO:0008610">
    <property type="term" value="P:lipid biosynthetic process"/>
    <property type="evidence" value="ECO:0007669"/>
    <property type="project" value="TreeGrafter"/>
</dbReference>
<dbReference type="InterPro" id="IPR029058">
    <property type="entry name" value="AB_hydrolase_fold"/>
</dbReference>
<gene>
    <name evidence="3" type="ORF">FHR82_002385</name>
</gene>
<proteinExistence type="inferred from homology"/>
<dbReference type="InterPro" id="IPR012223">
    <property type="entry name" value="TEII"/>
</dbReference>
<evidence type="ECO:0000256" key="1">
    <source>
        <dbReference type="ARBA" id="ARBA00007169"/>
    </source>
</evidence>
<sequence>MNQHTTTARPGIIRVGPPRAPRVRLLCVPYAGAGTAAYRAFPAVLPPTVEVWAVRLPARETRLTEEPLTDIGAVVTALVDELATEPFAADVPFALFGHSMGALVCFELARALRRTGMPEPAHLFVSGRRAPRIRDELPSIHRLEPARFLDAVEQLGGIPGQVLAEPGLLDLIAPALRADFAVCETYRHTEEPPLRYGISAFGGRSDPTTTAEQLATWSTETADRFTLRLYSGDHFFMHTHHRLILTELCRDLEIEP</sequence>
<evidence type="ECO:0000313" key="3">
    <source>
        <dbReference type="EMBL" id="MBB4906168.1"/>
    </source>
</evidence>
<keyword evidence="4" id="KW-1185">Reference proteome</keyword>
<dbReference type="GO" id="GO:0016297">
    <property type="term" value="F:fatty acyl-[ACP] hydrolase activity"/>
    <property type="evidence" value="ECO:0007669"/>
    <property type="project" value="UniProtKB-EC"/>
</dbReference>
<dbReference type="Gene3D" id="3.40.50.1820">
    <property type="entry name" value="alpha/beta hydrolase"/>
    <property type="match status" value="1"/>
</dbReference>
<protein>
    <submittedName>
        <fullName evidence="3">Medium-chain acyl-[acyl-carrier-protein] hydrolase</fullName>
        <ecNumber evidence="3">3.1.2.21</ecNumber>
    </submittedName>
</protein>
<dbReference type="Pfam" id="PF00975">
    <property type="entry name" value="Thioesterase"/>
    <property type="match status" value="1"/>
</dbReference>